<sequence>MESYEPTVSSTSSLTSNESRDIASTTMLKMKSNINKAMAKNTFKEPIKLAEDYLCSDQSMKRTGNDIIIYNCTGRMMQQPASAGMFCHHCGARYPVKSVNFCPSCGVPPIRAFG</sequence>
<keyword evidence="3" id="KW-1185">Reference proteome</keyword>
<proteinExistence type="predicted"/>
<evidence type="ECO:0000313" key="3">
    <source>
        <dbReference type="Proteomes" id="UP000784294"/>
    </source>
</evidence>
<feature type="compositionally biased region" description="Low complexity" evidence="1">
    <location>
        <begin position="7"/>
        <end position="17"/>
    </location>
</feature>
<comment type="caution">
    <text evidence="2">The sequence shown here is derived from an EMBL/GenBank/DDBJ whole genome shotgun (WGS) entry which is preliminary data.</text>
</comment>
<protein>
    <recommendedName>
        <fullName evidence="4">Zinc-ribbon domain-containing protein</fullName>
    </recommendedName>
</protein>
<dbReference type="Proteomes" id="UP000784294">
    <property type="component" value="Unassembled WGS sequence"/>
</dbReference>
<evidence type="ECO:0000313" key="2">
    <source>
        <dbReference type="EMBL" id="VEL29030.1"/>
    </source>
</evidence>
<reference evidence="2" key="1">
    <citation type="submission" date="2018-11" db="EMBL/GenBank/DDBJ databases">
        <authorList>
            <consortium name="Pathogen Informatics"/>
        </authorList>
    </citation>
    <scope>NUCLEOTIDE SEQUENCE</scope>
</reference>
<gene>
    <name evidence="2" type="ORF">PXEA_LOCUS22470</name>
</gene>
<feature type="region of interest" description="Disordered" evidence="1">
    <location>
        <begin position="1"/>
        <end position="22"/>
    </location>
</feature>
<accession>A0A3S5CQW6</accession>
<organism evidence="2 3">
    <name type="scientific">Protopolystoma xenopodis</name>
    <dbReference type="NCBI Taxonomy" id="117903"/>
    <lineage>
        <taxon>Eukaryota</taxon>
        <taxon>Metazoa</taxon>
        <taxon>Spiralia</taxon>
        <taxon>Lophotrochozoa</taxon>
        <taxon>Platyhelminthes</taxon>
        <taxon>Monogenea</taxon>
        <taxon>Polyopisthocotylea</taxon>
        <taxon>Polystomatidea</taxon>
        <taxon>Polystomatidae</taxon>
        <taxon>Protopolystoma</taxon>
    </lineage>
</organism>
<evidence type="ECO:0008006" key="4">
    <source>
        <dbReference type="Google" id="ProtNLM"/>
    </source>
</evidence>
<dbReference type="EMBL" id="CAAALY010099740">
    <property type="protein sequence ID" value="VEL29030.1"/>
    <property type="molecule type" value="Genomic_DNA"/>
</dbReference>
<dbReference type="AlphaFoldDB" id="A0A3S5CQW6"/>
<name>A0A3S5CQW6_9PLAT</name>
<evidence type="ECO:0000256" key="1">
    <source>
        <dbReference type="SAM" id="MobiDB-lite"/>
    </source>
</evidence>